<evidence type="ECO:0000256" key="2">
    <source>
        <dbReference type="ARBA" id="ARBA00022676"/>
    </source>
</evidence>
<dbReference type="Pfam" id="PF05157">
    <property type="entry name" value="MshEN"/>
    <property type="match status" value="1"/>
</dbReference>
<organism evidence="9 10">
    <name type="scientific">Maridesulfovibrio hydrothermalis AM13 = DSM 14728</name>
    <dbReference type="NCBI Taxonomy" id="1121451"/>
    <lineage>
        <taxon>Bacteria</taxon>
        <taxon>Pseudomonadati</taxon>
        <taxon>Thermodesulfobacteriota</taxon>
        <taxon>Desulfovibrionia</taxon>
        <taxon>Desulfovibrionales</taxon>
        <taxon>Desulfovibrionaceae</taxon>
        <taxon>Maridesulfovibrio</taxon>
    </lineage>
</organism>
<keyword evidence="6 7" id="KW-0472">Membrane</keyword>
<protein>
    <submittedName>
        <fullName evidence="9">General secretory system II protein E domain protein</fullName>
    </submittedName>
</protein>
<feature type="transmembrane region" description="Helical" evidence="7">
    <location>
        <begin position="360"/>
        <end position="384"/>
    </location>
</feature>
<dbReference type="NCBIfam" id="NF011305">
    <property type="entry name" value="PRK14716.1-3"/>
    <property type="match status" value="1"/>
</dbReference>
<sequence length="754" mass="86754">MMFDQVFLFLFLGLKLTFLLVALVFVISGIDELFIDACYFGRALYRRLFILPRHKPLTEEMLLAKPEQSIAMMIPCWDESAVIRRMLENTLKTVTYSNYTIFVGTYPNDPATHREVELVRQKFGNVERIVCPKDGPTSKADCLNWLYEGIQLFEKDNNKVFDIFLMDDSEDIIHPLLLKLCNYVIPKLDMIQLPVHPMVRKWTEFTGNHYIDEFAENHTRDLIVREMLTGAVPSAGVGTGFSRKALKTISQARSHQLFDINSLTEDYDFGLKIKEFGLKQAFVRQWVLRNKVVKSFWGKPKQIQVREYISIKEFFPNTFNTAVRQKTRWVMGIALQGWTTLGWRGGFASRYMLLRDRKSLITNMANLTGNALVVAIISISTYNMFTDSYRLPPMVGDSPEARTLVSLCLFFLVWRILMRFLFVFKTYNISQALQAIPRLFWANIINFVATNRAIYFYTKSVITGEKAAWDKTSHVYPSEEELRAYRRKLGDLLLDKRFLTIEQLDSALAAKRGSNKKLGQILLDMNFISEDQLVQTLGVQFKVETQEIDPYVTPFELLQLVPQKVAVKYSIFPIAMENGELIIASSDMLDEKSLHELEQEIGHSVSLRLSVKSDISFAIRRGYERLSCPVKNIPLGQRLVESGLVTNEVLQKALQTQRRQYRPLGEVLIDQKVIDEDSFEELKRDFIQQKSTARIGDFLISKGAIDSAQLQRGLKVQKDDSLTLGEILVKENAISEEQLLKIIKESKDSDYRGV</sequence>
<evidence type="ECO:0000313" key="10">
    <source>
        <dbReference type="Proteomes" id="UP000010808"/>
    </source>
</evidence>
<dbReference type="InterPro" id="IPR007831">
    <property type="entry name" value="T2SS_GspE_N"/>
</dbReference>
<dbReference type="GO" id="GO:0016757">
    <property type="term" value="F:glycosyltransferase activity"/>
    <property type="evidence" value="ECO:0007669"/>
    <property type="project" value="UniProtKB-KW"/>
</dbReference>
<evidence type="ECO:0000313" key="9">
    <source>
        <dbReference type="EMBL" id="CCO25025.1"/>
    </source>
</evidence>
<dbReference type="InterPro" id="IPR029044">
    <property type="entry name" value="Nucleotide-diphossugar_trans"/>
</dbReference>
<feature type="domain" description="Type II secretion system protein GspE N-terminal" evidence="8">
    <location>
        <begin position="543"/>
        <end position="623"/>
    </location>
</feature>
<dbReference type="KEGG" id="dhy:DESAM_22758"/>
<dbReference type="PATRIC" id="fig|1121451.3.peg.2969"/>
<keyword evidence="4 7" id="KW-0812">Transmembrane</keyword>
<dbReference type="GO" id="GO:0016020">
    <property type="term" value="C:membrane"/>
    <property type="evidence" value="ECO:0007669"/>
    <property type="project" value="UniProtKB-SubCell"/>
</dbReference>
<proteinExistence type="predicted"/>
<evidence type="ECO:0000256" key="3">
    <source>
        <dbReference type="ARBA" id="ARBA00022679"/>
    </source>
</evidence>
<keyword evidence="10" id="KW-1185">Reference proteome</keyword>
<dbReference type="HOGENOM" id="CLU_019733_1_0_7"/>
<dbReference type="NCBIfam" id="NF012033">
    <property type="entry name" value="PRK15489.1"/>
    <property type="match status" value="1"/>
</dbReference>
<dbReference type="InterPro" id="IPR037257">
    <property type="entry name" value="T2SS_E_N_sf"/>
</dbReference>
<comment type="subcellular location">
    <subcellularLocation>
        <location evidence="1">Membrane</location>
        <topology evidence="1">Multi-pass membrane protein</topology>
    </subcellularLocation>
</comment>
<name>L0RFQ3_9BACT</name>
<evidence type="ECO:0000256" key="7">
    <source>
        <dbReference type="SAM" id="Phobius"/>
    </source>
</evidence>
<dbReference type="InterPro" id="IPR050321">
    <property type="entry name" value="Glycosyltr_2/OpgH_subfam"/>
</dbReference>
<dbReference type="Pfam" id="PF13641">
    <property type="entry name" value="Glyco_tranf_2_3"/>
    <property type="match status" value="1"/>
</dbReference>
<dbReference type="SUPFAM" id="SSF53448">
    <property type="entry name" value="Nucleotide-diphospho-sugar transferases"/>
    <property type="match status" value="1"/>
</dbReference>
<dbReference type="eggNOG" id="COG1215">
    <property type="taxonomic scope" value="Bacteria"/>
</dbReference>
<dbReference type="EMBL" id="FO203522">
    <property type="protein sequence ID" value="CCO25025.1"/>
    <property type="molecule type" value="Genomic_DNA"/>
</dbReference>
<keyword evidence="3" id="KW-0808">Transferase</keyword>
<dbReference type="Gene3D" id="3.30.300.160">
    <property type="entry name" value="Type II secretion system, protein E, N-terminal domain"/>
    <property type="match status" value="1"/>
</dbReference>
<feature type="transmembrane region" description="Helical" evidence="7">
    <location>
        <begin position="404"/>
        <end position="424"/>
    </location>
</feature>
<dbReference type="RefSeq" id="WP_015337623.1">
    <property type="nucleotide sequence ID" value="NC_020055.1"/>
</dbReference>
<dbReference type="Gene3D" id="3.90.550.10">
    <property type="entry name" value="Spore Coat Polysaccharide Biosynthesis Protein SpsA, Chain A"/>
    <property type="match status" value="1"/>
</dbReference>
<gene>
    <name evidence="9" type="ORF">DESAM_22758</name>
</gene>
<dbReference type="STRING" id="1121451.DESAM_22758"/>
<dbReference type="SUPFAM" id="SSF160246">
    <property type="entry name" value="EspE N-terminal domain-like"/>
    <property type="match status" value="3"/>
</dbReference>
<reference evidence="9 10" key="1">
    <citation type="submission" date="2012-10" db="EMBL/GenBank/DDBJ databases">
        <authorList>
            <person name="Genoscope - CEA"/>
        </authorList>
    </citation>
    <scope>NUCLEOTIDE SEQUENCE [LARGE SCALE GENOMIC DNA]</scope>
    <source>
        <strain evidence="10">AM13 / DSM 14728</strain>
    </source>
</reference>
<dbReference type="Proteomes" id="UP000010808">
    <property type="component" value="Chromosome"/>
</dbReference>
<evidence type="ECO:0000256" key="4">
    <source>
        <dbReference type="ARBA" id="ARBA00022692"/>
    </source>
</evidence>
<dbReference type="PANTHER" id="PTHR43867:SF2">
    <property type="entry name" value="CELLULOSE SYNTHASE CATALYTIC SUBUNIT A [UDP-FORMING]"/>
    <property type="match status" value="1"/>
</dbReference>
<feature type="transmembrane region" description="Helical" evidence="7">
    <location>
        <begin position="6"/>
        <end position="27"/>
    </location>
</feature>
<accession>L0RFQ3</accession>
<evidence type="ECO:0000259" key="8">
    <source>
        <dbReference type="Pfam" id="PF05157"/>
    </source>
</evidence>
<evidence type="ECO:0000256" key="5">
    <source>
        <dbReference type="ARBA" id="ARBA00022989"/>
    </source>
</evidence>
<evidence type="ECO:0000256" key="1">
    <source>
        <dbReference type="ARBA" id="ARBA00004141"/>
    </source>
</evidence>
<dbReference type="PANTHER" id="PTHR43867">
    <property type="entry name" value="CELLULOSE SYNTHASE CATALYTIC SUBUNIT A [UDP-FORMING]"/>
    <property type="match status" value="1"/>
</dbReference>
<dbReference type="AlphaFoldDB" id="L0RFQ3"/>
<keyword evidence="2" id="KW-0328">Glycosyltransferase</keyword>
<keyword evidence="5 7" id="KW-1133">Transmembrane helix</keyword>
<evidence type="ECO:0000256" key="6">
    <source>
        <dbReference type="ARBA" id="ARBA00023136"/>
    </source>
</evidence>